<reference evidence="2 3" key="1">
    <citation type="submission" date="2017-06" db="EMBL/GenBank/DDBJ databases">
        <title>Description of Rhodopirellula bahusiensis sp. nov.</title>
        <authorList>
            <person name="Kizina J."/>
            <person name="Harder J."/>
        </authorList>
    </citation>
    <scope>NUCLEOTIDE SEQUENCE [LARGE SCALE GENOMIC DNA]</scope>
    <source>
        <strain evidence="2 3">SWK21</strain>
    </source>
</reference>
<comment type="caution">
    <text evidence="2">The sequence shown here is derived from an EMBL/GenBank/DDBJ whole genome shotgun (WGS) entry which is preliminary data.</text>
</comment>
<evidence type="ECO:0000313" key="3">
    <source>
        <dbReference type="Proteomes" id="UP000225740"/>
    </source>
</evidence>
<protein>
    <submittedName>
        <fullName evidence="2">Uncharacterized protein</fullName>
    </submittedName>
</protein>
<dbReference type="GeneID" id="90611588"/>
<evidence type="ECO:0000313" key="2">
    <source>
        <dbReference type="EMBL" id="PHQ32109.1"/>
    </source>
</evidence>
<evidence type="ECO:0000256" key="1">
    <source>
        <dbReference type="SAM" id="MobiDB-lite"/>
    </source>
</evidence>
<dbReference type="EMBL" id="NIZW01000032">
    <property type="protein sequence ID" value="PHQ32109.1"/>
    <property type="molecule type" value="Genomic_DNA"/>
</dbReference>
<organism evidence="2 3">
    <name type="scientific">Rhodopirellula bahusiensis</name>
    <dbReference type="NCBI Taxonomy" id="2014065"/>
    <lineage>
        <taxon>Bacteria</taxon>
        <taxon>Pseudomonadati</taxon>
        <taxon>Planctomycetota</taxon>
        <taxon>Planctomycetia</taxon>
        <taxon>Pirellulales</taxon>
        <taxon>Pirellulaceae</taxon>
        <taxon>Rhodopirellula</taxon>
    </lineage>
</organism>
<name>A0A2G1W0A7_9BACT</name>
<sequence>MGQLQDVGEADGWRCWLCDEPVDPDMSPNDPRGASLDTRISKGRAKKKKQDKGDLPTERLAHKSCNTGKGSNDPVVPWPDHLIVVDPAPIIAAAERLQRKGGREAMARCPTREDADAVAEWLFDRLSRLAPGLKVQTEITNTGGQHLEPIRKPRQTPQIRGQERVFG</sequence>
<feature type="region of interest" description="Disordered" evidence="1">
    <location>
        <begin position="18"/>
        <end position="75"/>
    </location>
</feature>
<feature type="region of interest" description="Disordered" evidence="1">
    <location>
        <begin position="141"/>
        <end position="167"/>
    </location>
</feature>
<feature type="compositionally biased region" description="Basic residues" evidence="1">
    <location>
        <begin position="41"/>
        <end position="50"/>
    </location>
</feature>
<proteinExistence type="predicted"/>
<dbReference type="Proteomes" id="UP000225740">
    <property type="component" value="Unassembled WGS sequence"/>
</dbReference>
<dbReference type="AlphaFoldDB" id="A0A2G1W0A7"/>
<dbReference type="OrthoDB" id="268590at2"/>
<accession>A0A2G1W0A7</accession>
<gene>
    <name evidence="2" type="ORF">CEE69_27315</name>
</gene>
<dbReference type="RefSeq" id="WP_099263782.1">
    <property type="nucleotide sequence ID" value="NZ_NIZW01000032.1"/>
</dbReference>
<feature type="compositionally biased region" description="Basic and acidic residues" evidence="1">
    <location>
        <begin position="51"/>
        <end position="61"/>
    </location>
</feature>
<keyword evidence="3" id="KW-1185">Reference proteome</keyword>